<dbReference type="EMBL" id="CM007890">
    <property type="protein sequence ID" value="OTG38385.1"/>
    <property type="molecule type" value="Genomic_DNA"/>
</dbReference>
<dbReference type="AlphaFoldDB" id="A0A251VS56"/>
<name>A0A251VS56_HELAN</name>
<evidence type="ECO:0000259" key="1">
    <source>
        <dbReference type="Pfam" id="PF07734"/>
    </source>
</evidence>
<dbReference type="Pfam" id="PF07734">
    <property type="entry name" value="FBA_1"/>
    <property type="match status" value="1"/>
</dbReference>
<accession>A0A251VS56</accession>
<feature type="domain" description="F-box associated beta-propeller type 1" evidence="1">
    <location>
        <begin position="12"/>
        <end position="202"/>
    </location>
</feature>
<dbReference type="InterPro" id="IPR006527">
    <property type="entry name" value="F-box-assoc_dom_typ1"/>
</dbReference>
<dbReference type="NCBIfam" id="TIGR01640">
    <property type="entry name" value="F_box_assoc_1"/>
    <property type="match status" value="1"/>
</dbReference>
<gene>
    <name evidence="2" type="ORF">HannXRQ_Chr01g0029171</name>
</gene>
<dbReference type="Proteomes" id="UP000215914">
    <property type="component" value="Chromosome 1"/>
</dbReference>
<dbReference type="InParanoid" id="A0A251VS56"/>
<keyword evidence="3" id="KW-1185">Reference proteome</keyword>
<reference evidence="3" key="1">
    <citation type="journal article" date="2017" name="Nature">
        <title>The sunflower genome provides insights into oil metabolism, flowering and Asterid evolution.</title>
        <authorList>
            <person name="Badouin H."/>
            <person name="Gouzy J."/>
            <person name="Grassa C.J."/>
            <person name="Murat F."/>
            <person name="Staton S.E."/>
            <person name="Cottret L."/>
            <person name="Lelandais-Briere C."/>
            <person name="Owens G.L."/>
            <person name="Carrere S."/>
            <person name="Mayjonade B."/>
            <person name="Legrand L."/>
            <person name="Gill N."/>
            <person name="Kane N.C."/>
            <person name="Bowers J.E."/>
            <person name="Hubner S."/>
            <person name="Bellec A."/>
            <person name="Berard A."/>
            <person name="Berges H."/>
            <person name="Blanchet N."/>
            <person name="Boniface M.C."/>
            <person name="Brunel D."/>
            <person name="Catrice O."/>
            <person name="Chaidir N."/>
            <person name="Claudel C."/>
            <person name="Donnadieu C."/>
            <person name="Faraut T."/>
            <person name="Fievet G."/>
            <person name="Helmstetter N."/>
            <person name="King M."/>
            <person name="Knapp S.J."/>
            <person name="Lai Z."/>
            <person name="Le Paslier M.C."/>
            <person name="Lippi Y."/>
            <person name="Lorenzon L."/>
            <person name="Mandel J.R."/>
            <person name="Marage G."/>
            <person name="Marchand G."/>
            <person name="Marquand E."/>
            <person name="Bret-Mestries E."/>
            <person name="Morien E."/>
            <person name="Nambeesan S."/>
            <person name="Nguyen T."/>
            <person name="Pegot-Espagnet P."/>
            <person name="Pouilly N."/>
            <person name="Raftis F."/>
            <person name="Sallet E."/>
            <person name="Schiex T."/>
            <person name="Thomas J."/>
            <person name="Vandecasteele C."/>
            <person name="Vares D."/>
            <person name="Vear F."/>
            <person name="Vautrin S."/>
            <person name="Crespi M."/>
            <person name="Mangin B."/>
            <person name="Burke J.M."/>
            <person name="Salse J."/>
            <person name="Munos S."/>
            <person name="Vincourt P."/>
            <person name="Rieseberg L.H."/>
            <person name="Langlade N.B."/>
        </authorList>
    </citation>
    <scope>NUCLEOTIDE SEQUENCE [LARGE SCALE GENOMIC DNA]</scope>
    <source>
        <strain evidence="3">cv. SF193</strain>
    </source>
</reference>
<sequence>MKMKGVTCSCRWQVEVFSLRSGVWRNSYGNLSNNLVNLERPHSQVTIDGSIYWFGVENTVGSDTEYCFLISFDLTSEEFGEIYLPNELAFRDKVELHLFNYCDSLAVIRQRILDDMIQVWRKGNGDSKSFIKLFTIKKPYRYMSSLPLGFRMTGELMMRKANNGEDSETLIDYDLFSHHINDLGIESKCSSLLVCSYKESLILLDQSDI</sequence>
<protein>
    <submittedName>
        <fullName evidence="2">Putative F-box associated interaction domain-containing protein</fullName>
    </submittedName>
</protein>
<organism evidence="2 3">
    <name type="scientific">Helianthus annuus</name>
    <name type="common">Common sunflower</name>
    <dbReference type="NCBI Taxonomy" id="4232"/>
    <lineage>
        <taxon>Eukaryota</taxon>
        <taxon>Viridiplantae</taxon>
        <taxon>Streptophyta</taxon>
        <taxon>Embryophyta</taxon>
        <taxon>Tracheophyta</taxon>
        <taxon>Spermatophyta</taxon>
        <taxon>Magnoliopsida</taxon>
        <taxon>eudicotyledons</taxon>
        <taxon>Gunneridae</taxon>
        <taxon>Pentapetalae</taxon>
        <taxon>asterids</taxon>
        <taxon>campanulids</taxon>
        <taxon>Asterales</taxon>
        <taxon>Asteraceae</taxon>
        <taxon>Asteroideae</taxon>
        <taxon>Heliantheae alliance</taxon>
        <taxon>Heliantheae</taxon>
        <taxon>Helianthus</taxon>
    </lineage>
</organism>
<dbReference type="InterPro" id="IPR017451">
    <property type="entry name" value="F-box-assoc_interact_dom"/>
</dbReference>
<proteinExistence type="predicted"/>
<evidence type="ECO:0000313" key="2">
    <source>
        <dbReference type="EMBL" id="OTG38385.1"/>
    </source>
</evidence>
<evidence type="ECO:0000313" key="3">
    <source>
        <dbReference type="Proteomes" id="UP000215914"/>
    </source>
</evidence>